<keyword evidence="15" id="KW-1185">Reference proteome</keyword>
<reference evidence="14" key="1">
    <citation type="submission" date="2021-12" db="EMBL/GenBank/DDBJ databases">
        <authorList>
            <person name="Martin H S."/>
        </authorList>
    </citation>
    <scope>NUCLEOTIDE SEQUENCE</scope>
</reference>
<proteinExistence type="inferred from homology"/>
<evidence type="ECO:0000256" key="6">
    <source>
        <dbReference type="ARBA" id="ARBA00023040"/>
    </source>
</evidence>
<evidence type="ECO:0000256" key="7">
    <source>
        <dbReference type="ARBA" id="ARBA00023136"/>
    </source>
</evidence>
<dbReference type="SUPFAM" id="SSF81321">
    <property type="entry name" value="Family A G protein-coupled receptor-like"/>
    <property type="match status" value="1"/>
</dbReference>
<feature type="transmembrane region" description="Helical" evidence="11">
    <location>
        <begin position="511"/>
        <end position="532"/>
    </location>
</feature>
<evidence type="ECO:0000256" key="10">
    <source>
        <dbReference type="SAM" id="MobiDB-lite"/>
    </source>
</evidence>
<keyword evidence="8" id="KW-0675">Receptor</keyword>
<dbReference type="GO" id="GO:0008528">
    <property type="term" value="F:G protein-coupled peptide receptor activity"/>
    <property type="evidence" value="ECO:0007669"/>
    <property type="project" value="TreeGrafter"/>
</dbReference>
<feature type="transmembrane region" description="Helical" evidence="11">
    <location>
        <begin position="465"/>
        <end position="490"/>
    </location>
</feature>
<dbReference type="PANTHER" id="PTHR47154:SF2">
    <property type="entry name" value="G-PROTEIN COUPLED RECEPTOR MTH-RELATED"/>
    <property type="match status" value="1"/>
</dbReference>
<dbReference type="InterPro" id="IPR023311">
    <property type="entry name" value="Methusela_ecto_dom_2"/>
</dbReference>
<feature type="non-terminal residue" evidence="14">
    <location>
        <position position="735"/>
    </location>
</feature>
<evidence type="ECO:0000256" key="5">
    <source>
        <dbReference type="ARBA" id="ARBA00022989"/>
    </source>
</evidence>
<feature type="transmembrane region" description="Helical" evidence="11">
    <location>
        <begin position="565"/>
        <end position="585"/>
    </location>
</feature>
<dbReference type="Proteomes" id="UP000838878">
    <property type="component" value="Chromosome 6"/>
</dbReference>
<evidence type="ECO:0000256" key="3">
    <source>
        <dbReference type="ARBA" id="ARBA00022692"/>
    </source>
</evidence>
<dbReference type="GO" id="GO:0005886">
    <property type="term" value="C:plasma membrane"/>
    <property type="evidence" value="ECO:0007669"/>
    <property type="project" value="TreeGrafter"/>
</dbReference>
<evidence type="ECO:0000256" key="4">
    <source>
        <dbReference type="ARBA" id="ARBA00022729"/>
    </source>
</evidence>
<dbReference type="InterPro" id="IPR051384">
    <property type="entry name" value="Mth_GPCR"/>
</dbReference>
<comment type="similarity">
    <text evidence="2">Belongs to the G-protein coupled receptor 2 family. Mth subfamily.</text>
</comment>
<organism evidence="14 15">
    <name type="scientific">Brenthis ino</name>
    <name type="common">lesser marbled fritillary</name>
    <dbReference type="NCBI Taxonomy" id="405034"/>
    <lineage>
        <taxon>Eukaryota</taxon>
        <taxon>Metazoa</taxon>
        <taxon>Ecdysozoa</taxon>
        <taxon>Arthropoda</taxon>
        <taxon>Hexapoda</taxon>
        <taxon>Insecta</taxon>
        <taxon>Pterygota</taxon>
        <taxon>Neoptera</taxon>
        <taxon>Endopterygota</taxon>
        <taxon>Lepidoptera</taxon>
        <taxon>Glossata</taxon>
        <taxon>Ditrysia</taxon>
        <taxon>Papilionoidea</taxon>
        <taxon>Nymphalidae</taxon>
        <taxon>Heliconiinae</taxon>
        <taxon>Argynnini</taxon>
        <taxon>Brenthis</taxon>
    </lineage>
</organism>
<keyword evidence="3 11" id="KW-0812">Transmembrane</keyword>
<dbReference type="OrthoDB" id="7683403at2759"/>
<sequence>MLLLFLLFTYAFAAANVTGVIDVNDQKLVFRKCCARYQNLVKVSETNKTTSEHYICMDSDKLEKNYNVFSNTLYVSSGIVVKEGFPTECSDLQMVQINKTEAEIFSNQDDCYDRLVAEIVDGTLIQSIPNIVAIACNRSDVEIVYDNKLRIHKIHKCCPKGQSYDTEYHQCIRKTTVGPDDNDWLAQLKINFGDIFKIEYDFLCNANESAVELHERAYHLSIEGDTLFALSRNGEKYGRSMSGKWCIDQEYNHQGLVAQVCTQNCDTFSAFCVRKCCPLGQHYKLRKCGTYISTCVPNDDEDVRFNISTYLDPLKKYDKNLLDVMGVRIGLLECTRGRYGLNSSLMLDQHNLTTDARLQTRTTLTNNYCVEVFDRRDCPTNDIIVNGVLCFVPPKEIKNYYISFIIITISCICLVLTLFVYCVLPELRNLHGRTLICHVSMMLLACTCLARVQHSQVHDERICTFLGYAIYFGFVAAFAWLNVMCFDIWWTFGSMRTVKPLRKTASECRRFIWYSLYAWSFTILLTLTMFFFDRYPVATVLDANIGNGICWFGAVQNTQEDWPHYIFFVIPMGIVTCINFILWLLTARHCAQVKSEVHRLQAGSVGDRAKRRFRIDRAKYILTGKLWVVMGAGWGSELLSTIVSQPLWLWNIVDLFNELQGVFIFIILVVKPKVYYLIRKRLGLTRTATETRLEKPGAQNNATSSSSRTSSTFLSRTISSDERTNLRISLPNKQC</sequence>
<evidence type="ECO:0000256" key="2">
    <source>
        <dbReference type="ARBA" id="ARBA00008979"/>
    </source>
</evidence>
<feature type="transmembrane region" description="Helical" evidence="11">
    <location>
        <begin position="435"/>
        <end position="453"/>
    </location>
</feature>
<feature type="transmembrane region" description="Helical" evidence="11">
    <location>
        <begin position="618"/>
        <end position="636"/>
    </location>
</feature>
<dbReference type="CDD" id="cd15039">
    <property type="entry name" value="7tmB3_Methuselah-like"/>
    <property type="match status" value="1"/>
</dbReference>
<evidence type="ECO:0000256" key="12">
    <source>
        <dbReference type="SAM" id="SignalP"/>
    </source>
</evidence>
<dbReference type="PANTHER" id="PTHR47154">
    <property type="entry name" value="G-PROTEIN COUPLED RECEPTOR MTH-RELATED"/>
    <property type="match status" value="1"/>
</dbReference>
<name>A0A8J9VPK7_9NEOP</name>
<evidence type="ECO:0000259" key="13">
    <source>
        <dbReference type="PROSITE" id="PS50261"/>
    </source>
</evidence>
<feature type="transmembrane region" description="Helical" evidence="11">
    <location>
        <begin position="648"/>
        <end position="670"/>
    </location>
</feature>
<accession>A0A8J9VPK7</accession>
<evidence type="ECO:0000256" key="11">
    <source>
        <dbReference type="SAM" id="Phobius"/>
    </source>
</evidence>
<keyword evidence="6" id="KW-0297">G-protein coupled receptor</keyword>
<dbReference type="Gene3D" id="1.20.1070.10">
    <property type="entry name" value="Rhodopsin 7-helix transmembrane proteins"/>
    <property type="match status" value="1"/>
</dbReference>
<evidence type="ECO:0000313" key="15">
    <source>
        <dbReference type="Proteomes" id="UP000838878"/>
    </source>
</evidence>
<keyword evidence="7 11" id="KW-0472">Membrane</keyword>
<feature type="chain" id="PRO_5035447360" description="G-protein coupled receptors family 2 profile 2 domain-containing protein" evidence="12">
    <location>
        <begin position="16"/>
        <end position="735"/>
    </location>
</feature>
<dbReference type="AlphaFoldDB" id="A0A8J9VPK7"/>
<dbReference type="PROSITE" id="PS50261">
    <property type="entry name" value="G_PROTEIN_RECEP_F2_4"/>
    <property type="match status" value="1"/>
</dbReference>
<dbReference type="GO" id="GO:0007166">
    <property type="term" value="P:cell surface receptor signaling pathway"/>
    <property type="evidence" value="ECO:0007669"/>
    <property type="project" value="InterPro"/>
</dbReference>
<feature type="domain" description="G-protein coupled receptors family 2 profile 2" evidence="13">
    <location>
        <begin position="399"/>
        <end position="672"/>
    </location>
</feature>
<evidence type="ECO:0000256" key="8">
    <source>
        <dbReference type="ARBA" id="ARBA00023170"/>
    </source>
</evidence>
<feature type="compositionally biased region" description="Low complexity" evidence="10">
    <location>
        <begin position="703"/>
        <end position="718"/>
    </location>
</feature>
<dbReference type="InterPro" id="IPR017981">
    <property type="entry name" value="GPCR_2-like_7TM"/>
</dbReference>
<feature type="signal peptide" evidence="12">
    <location>
        <begin position="1"/>
        <end position="15"/>
    </location>
</feature>
<dbReference type="EMBL" id="OV170226">
    <property type="protein sequence ID" value="CAH0726638.1"/>
    <property type="molecule type" value="Genomic_DNA"/>
</dbReference>
<comment type="subcellular location">
    <subcellularLocation>
        <location evidence="1">Membrane</location>
        <topology evidence="1">Multi-pass membrane protein</topology>
    </subcellularLocation>
</comment>
<dbReference type="Gene3D" id="2.170.180.11">
    <property type="entry name" value="Methuselah ectodomain, domain 2"/>
    <property type="match status" value="1"/>
</dbReference>
<feature type="transmembrane region" description="Helical" evidence="11">
    <location>
        <begin position="400"/>
        <end position="423"/>
    </location>
</feature>
<keyword evidence="4 12" id="KW-0732">Signal</keyword>
<evidence type="ECO:0000313" key="14">
    <source>
        <dbReference type="EMBL" id="CAH0726638.1"/>
    </source>
</evidence>
<keyword evidence="9" id="KW-0807">Transducer</keyword>
<keyword evidence="5 11" id="KW-1133">Transmembrane helix</keyword>
<protein>
    <recommendedName>
        <fullName evidence="13">G-protein coupled receptors family 2 profile 2 domain-containing protein</fullName>
    </recommendedName>
</protein>
<evidence type="ECO:0000256" key="1">
    <source>
        <dbReference type="ARBA" id="ARBA00004141"/>
    </source>
</evidence>
<feature type="region of interest" description="Disordered" evidence="10">
    <location>
        <begin position="693"/>
        <end position="718"/>
    </location>
</feature>
<evidence type="ECO:0000256" key="9">
    <source>
        <dbReference type="ARBA" id="ARBA00023224"/>
    </source>
</evidence>
<gene>
    <name evidence="14" type="ORF">BINO364_LOCUS12078</name>
</gene>